<dbReference type="Proteomes" id="UP000815677">
    <property type="component" value="Unassembled WGS sequence"/>
</dbReference>
<accession>A0ABQ0LZ25</accession>
<proteinExistence type="predicted"/>
<evidence type="ECO:0000313" key="1">
    <source>
        <dbReference type="EMBL" id="GAT55822.1"/>
    </source>
</evidence>
<reference evidence="1" key="1">
    <citation type="submission" date="2014-09" db="EMBL/GenBank/DDBJ databases">
        <title>Genome sequence of the luminous mushroom Mycena chlorophos for searching fungal bioluminescence genes.</title>
        <authorList>
            <person name="Tanaka Y."/>
            <person name="Kasuga D."/>
            <person name="Oba Y."/>
            <person name="Hase S."/>
            <person name="Sato K."/>
            <person name="Oba Y."/>
            <person name="Sakakibara Y."/>
        </authorList>
    </citation>
    <scope>NUCLEOTIDE SEQUENCE</scope>
</reference>
<keyword evidence="2" id="KW-1185">Reference proteome</keyword>
<sequence>MAVLIVPVHRGNKQGEDWRWAPDTAQSEGVSWMSRASKCCVGFRPSGRRSAVARDSIVLEPTTTSYSSLWVRTGPIMDTTSRVVKGLKGGIFIRMCASTHFDNFGASFVDARLLDIPLRYLPFSKYGVKRWLSTRPFLPSRLPWPSLRALKTSPEASLGLPSTRCMKRSSRKRQSRLLSLMPNISLLLSEPRSEVIEELHYPGAFWPWCLSLCFATYPTSSVERMSLHRPSLKLVEEQVAATIARLHIPALYSQIREGYRQTAAAVIGEEIAYVLEPVLGLDVGGEIRGVTRPSGNDKIWFHVGETRGLRITASCWRCKSPLS</sequence>
<evidence type="ECO:0000313" key="2">
    <source>
        <dbReference type="Proteomes" id="UP000815677"/>
    </source>
</evidence>
<dbReference type="EMBL" id="DF849135">
    <property type="protein sequence ID" value="GAT55822.1"/>
    <property type="molecule type" value="Genomic_DNA"/>
</dbReference>
<gene>
    <name evidence="1" type="ORF">MCHLO_12549</name>
</gene>
<organism evidence="1 2">
    <name type="scientific">Mycena chlorophos</name>
    <name type="common">Agaric fungus</name>
    <name type="synonym">Agaricus chlorophos</name>
    <dbReference type="NCBI Taxonomy" id="658473"/>
    <lineage>
        <taxon>Eukaryota</taxon>
        <taxon>Fungi</taxon>
        <taxon>Dikarya</taxon>
        <taxon>Basidiomycota</taxon>
        <taxon>Agaricomycotina</taxon>
        <taxon>Agaricomycetes</taxon>
        <taxon>Agaricomycetidae</taxon>
        <taxon>Agaricales</taxon>
        <taxon>Marasmiineae</taxon>
        <taxon>Mycenaceae</taxon>
        <taxon>Mycena</taxon>
    </lineage>
</organism>
<protein>
    <submittedName>
        <fullName evidence="1">Uncharacterized protein</fullName>
    </submittedName>
</protein>
<name>A0ABQ0LZ25_MYCCL</name>